<evidence type="ECO:0000256" key="3">
    <source>
        <dbReference type="ARBA" id="ARBA00010945"/>
    </source>
</evidence>
<dbReference type="CDD" id="cd19318">
    <property type="entry name" value="Rev1_UBM2"/>
    <property type="match status" value="1"/>
</dbReference>
<evidence type="ECO:0000313" key="20">
    <source>
        <dbReference type="Proteomes" id="UP000193067"/>
    </source>
</evidence>
<reference evidence="19 20" key="1">
    <citation type="journal article" date="2015" name="Biotechnol. Biofuels">
        <title>Enhanced degradation of softwood versus hardwood by the white-rot fungus Pycnoporus coccineus.</title>
        <authorList>
            <person name="Couturier M."/>
            <person name="Navarro D."/>
            <person name="Chevret D."/>
            <person name="Henrissat B."/>
            <person name="Piumi F."/>
            <person name="Ruiz-Duenas F.J."/>
            <person name="Martinez A.T."/>
            <person name="Grigoriev I.V."/>
            <person name="Riley R."/>
            <person name="Lipzen A."/>
            <person name="Berrin J.G."/>
            <person name="Master E.R."/>
            <person name="Rosso M.N."/>
        </authorList>
    </citation>
    <scope>NUCLEOTIDE SEQUENCE [LARGE SCALE GENOMIC DNA]</scope>
    <source>
        <strain evidence="19 20">BRFM310</strain>
    </source>
</reference>
<sequence length="1249" mass="137649">MSQLTQNSSHSSDYFDDDPEFLKAITELPIPAPVFKEDYEPPPLAQCPRVDIDETAPLTERQLKRPRSPDEFEVDEGAQYHGVLSSVDAKADGDSETYLDSHTYGASRFGEFGEYMARKRAKLQVQNAEMDVDEDDSVSHSKIFRGLQIYINGWTEPSVQDLRQMIVQHGGIFHAYLDKKSLVTHIITCSLTPAKIREFKHMKVVRPTWLVDSIQAGVLLPWQDYVFRPGERVEDAQGRRVAQKSLFDGFVPAPTRVPTQNKRTEARPTTPQPISRSDEDAAPPPVAGPSRVPSSSSTTTPPRTPKKQTVLSPLKSTPATPSRPLYTTDPATPEHAGRIPGYAAFDSNPNAERAMQDPAWRAAHTSVAPDFIEGYYKNSRLHHLSTWKAELKNLVAEAQERAENGGTEAWNRLSTLQEAPSASQSAVDVIVQQNLGGRGLGSGALEGDVSMRGARLIKRRPGKGKGKEKATDEERVIMHCDFDSFFVSAGLIDRPHLRGKPVVVCHSQGSTGGGSSTSEIASASYEARKFGIKGGMSLQQARKLCPTVVTIPYEFQRYKQFSLQFYTILMAHADDLQAVSVDEALIDVTSSVARIRAEVAERTDGVPEGEDPAKDFAEAIRAQVRKVTGCEVSIGIANNIMLARLASRRAKPAGSFHLRQEDVPEFMATLDIDDLHGFGYSSRQKALEKLGATNLGELAKKSKAVLCEALGKGTGETLYKAIRGIDDRPLESDKPRKSVSCDINYGIRFENNEQAEAFIYQMAEEVSRRLNSIDMCGRSLTLKILVRDPSAPMEAPKFLGHGICEAYNKQTPLIAPGGRATSDEKVIGEHAWRLLKSFNFDPRELRGIGIQIQKLEKSSGVQDVEPGQAVLPFKRISAPSRGLQGTTGKDSVAADTDDAGPHGGQASAIAVQPPSQEEDNEVQIVEQPAVKGSVQAELDLPSFSQVDMSVFEALPDDVRKELEAEYKRRSATPGPVAGPAPKESSPSPPSETAKKFNLTVKGTNVKRITRQLAPRNRPLLSPTNKLFAKRVYPSSVNVTNSELRKYGIDPDVFAALPPEMQREQLAAHRAPGVTLYTTERKILKPTTRRGKRSSKSPSVVYRPPPAPKAVYIEPPTLKQQGKQKGEKLYFSETDDVQRVIESWVDGFKEHPPNQRDVDYFAKFLVQCVDGGRSSDTGVERAVAIVKWWLVLLRRHFGAWEDSVTEEGEDQSSCTRAAIVGRAWWKAFRGVKARMDEAARKKFGGSLSLR</sequence>
<dbReference type="EMBL" id="KZ084107">
    <property type="protein sequence ID" value="OSD02119.1"/>
    <property type="molecule type" value="Genomic_DNA"/>
</dbReference>
<feature type="domain" description="BRCT" evidence="17">
    <location>
        <begin position="139"/>
        <end position="227"/>
    </location>
</feature>
<dbReference type="AlphaFoldDB" id="A0A1Y2ILZ2"/>
<dbReference type="InterPro" id="IPR001126">
    <property type="entry name" value="UmuC"/>
</dbReference>
<dbReference type="SUPFAM" id="SSF56672">
    <property type="entry name" value="DNA/RNA polymerases"/>
    <property type="match status" value="1"/>
</dbReference>
<dbReference type="OrthoDB" id="427711at2759"/>
<dbReference type="InterPro" id="IPR053848">
    <property type="entry name" value="IMS_HHH_1"/>
</dbReference>
<evidence type="ECO:0000259" key="18">
    <source>
        <dbReference type="PROSITE" id="PS50173"/>
    </source>
</evidence>
<keyword evidence="13" id="KW-0539">Nucleus</keyword>
<dbReference type="Pfam" id="PF00817">
    <property type="entry name" value="IMS"/>
    <property type="match status" value="1"/>
</dbReference>
<dbReference type="SMART" id="SM00292">
    <property type="entry name" value="BRCT"/>
    <property type="match status" value="1"/>
</dbReference>
<dbReference type="Gene3D" id="6.10.250.1630">
    <property type="match status" value="2"/>
</dbReference>
<feature type="region of interest" description="Disordered" evidence="16">
    <location>
        <begin position="965"/>
        <end position="994"/>
    </location>
</feature>
<dbReference type="Gene3D" id="1.10.150.20">
    <property type="entry name" value="5' to 3' exonuclease, C-terminal subdomain"/>
    <property type="match status" value="1"/>
</dbReference>
<dbReference type="Gene3D" id="1.20.58.1280">
    <property type="entry name" value="DNA repair protein Rev1, C-terminal domain"/>
    <property type="match status" value="1"/>
</dbReference>
<feature type="compositionally biased region" description="Polar residues" evidence="16">
    <location>
        <begin position="307"/>
        <end position="320"/>
    </location>
</feature>
<keyword evidence="5" id="KW-0237">DNA synthesis</keyword>
<organism evidence="19 20">
    <name type="scientific">Trametes coccinea (strain BRFM310)</name>
    <name type="common">Pycnoporus coccineus</name>
    <dbReference type="NCBI Taxonomy" id="1353009"/>
    <lineage>
        <taxon>Eukaryota</taxon>
        <taxon>Fungi</taxon>
        <taxon>Dikarya</taxon>
        <taxon>Basidiomycota</taxon>
        <taxon>Agaricomycotina</taxon>
        <taxon>Agaricomycetes</taxon>
        <taxon>Polyporales</taxon>
        <taxon>Polyporaceae</taxon>
        <taxon>Trametes</taxon>
    </lineage>
</organism>
<dbReference type="Proteomes" id="UP000193067">
    <property type="component" value="Unassembled WGS sequence"/>
</dbReference>
<evidence type="ECO:0000256" key="7">
    <source>
        <dbReference type="ARBA" id="ARBA00022695"/>
    </source>
</evidence>
<keyword evidence="11" id="KW-0238">DNA-binding</keyword>
<dbReference type="STRING" id="1353009.A0A1Y2ILZ2"/>
<dbReference type="GO" id="GO:0017125">
    <property type="term" value="F:deoxycytidyl transferase activity"/>
    <property type="evidence" value="ECO:0007669"/>
    <property type="project" value="TreeGrafter"/>
</dbReference>
<evidence type="ECO:0000256" key="16">
    <source>
        <dbReference type="SAM" id="MobiDB-lite"/>
    </source>
</evidence>
<accession>A0A1Y2ILZ2</accession>
<protein>
    <recommendedName>
        <fullName evidence="4">DNA repair protein REV1</fullName>
    </recommendedName>
    <alternativeName>
        <fullName evidence="15">Reversionless protein 1</fullName>
    </alternativeName>
</protein>
<dbReference type="PROSITE" id="PS50173">
    <property type="entry name" value="UMUC"/>
    <property type="match status" value="1"/>
</dbReference>
<dbReference type="PANTHER" id="PTHR45990">
    <property type="entry name" value="DNA REPAIR PROTEIN REV1"/>
    <property type="match status" value="1"/>
</dbReference>
<dbReference type="GO" id="GO:0046872">
    <property type="term" value="F:metal ion binding"/>
    <property type="evidence" value="ECO:0007669"/>
    <property type="project" value="UniProtKB-KW"/>
</dbReference>
<keyword evidence="9" id="KW-0227">DNA damage</keyword>
<keyword evidence="20" id="KW-1185">Reference proteome</keyword>
<evidence type="ECO:0000256" key="15">
    <source>
        <dbReference type="ARBA" id="ARBA00081902"/>
    </source>
</evidence>
<dbReference type="InterPro" id="IPR036420">
    <property type="entry name" value="BRCT_dom_sf"/>
</dbReference>
<evidence type="ECO:0000313" key="19">
    <source>
        <dbReference type="EMBL" id="OSD02119.1"/>
    </source>
</evidence>
<dbReference type="GO" id="GO:0003887">
    <property type="term" value="F:DNA-directed DNA polymerase activity"/>
    <property type="evidence" value="ECO:0007669"/>
    <property type="project" value="InterPro"/>
</dbReference>
<feature type="region of interest" description="Disordered" evidence="16">
    <location>
        <begin position="245"/>
        <end position="349"/>
    </location>
</feature>
<dbReference type="InterPro" id="IPR047346">
    <property type="entry name" value="Rev1_UBM1/2"/>
</dbReference>
<dbReference type="Gene3D" id="3.30.70.270">
    <property type="match status" value="1"/>
</dbReference>
<dbReference type="InterPro" id="IPR036775">
    <property type="entry name" value="DNA_pol_Y-fam_lit_finger_sf"/>
</dbReference>
<comment type="similarity">
    <text evidence="3">Belongs to the DNA polymerase type-Y family.</text>
</comment>
<gene>
    <name evidence="19" type="ORF">PYCCODRAFT_1390732</name>
</gene>
<evidence type="ECO:0000256" key="14">
    <source>
        <dbReference type="ARBA" id="ARBA00058985"/>
    </source>
</evidence>
<evidence type="ECO:0000256" key="4">
    <source>
        <dbReference type="ARBA" id="ARBA00020399"/>
    </source>
</evidence>
<dbReference type="Pfam" id="PF21999">
    <property type="entry name" value="IMS_HHH_1"/>
    <property type="match status" value="1"/>
</dbReference>
<evidence type="ECO:0000256" key="10">
    <source>
        <dbReference type="ARBA" id="ARBA00022842"/>
    </source>
</evidence>
<dbReference type="InterPro" id="IPR001357">
    <property type="entry name" value="BRCT_dom"/>
</dbReference>
<feature type="compositionally biased region" description="Low complexity" evidence="16">
    <location>
        <begin position="288"/>
        <end position="301"/>
    </location>
</feature>
<dbReference type="GO" id="GO:0070987">
    <property type="term" value="P:error-free translesion synthesis"/>
    <property type="evidence" value="ECO:0007669"/>
    <property type="project" value="UniProtKB-ARBA"/>
</dbReference>
<dbReference type="InterPro" id="IPR025527">
    <property type="entry name" value="HUWE1/Rev1_UBM"/>
</dbReference>
<dbReference type="InterPro" id="IPR043128">
    <property type="entry name" value="Rev_trsase/Diguanyl_cyclase"/>
</dbReference>
<feature type="region of interest" description="Disordered" evidence="16">
    <location>
        <begin position="879"/>
        <end position="919"/>
    </location>
</feature>
<comment type="function">
    <text evidence="14">Deoxycytidyl transferase involved in DNA repair. Transfers a dCMP residue from dCTP to the 3'-end of a DNA primer in a template-dependent reaction. May assist in the first step in the bypass of abasic lesions by the insertion of a nucleotide opposite the lesion. Required for normal induction of mutations by physical and chemical agents. Involved in mitochondrial DNA mutagenesis.</text>
</comment>
<keyword evidence="6" id="KW-0808">Transferase</keyword>
<dbReference type="Gene3D" id="3.30.1490.100">
    <property type="entry name" value="DNA polymerase, Y-family, little finger domain"/>
    <property type="match status" value="1"/>
</dbReference>
<feature type="region of interest" description="Disordered" evidence="16">
    <location>
        <begin position="1084"/>
        <end position="1105"/>
    </location>
</feature>
<evidence type="ECO:0000256" key="6">
    <source>
        <dbReference type="ARBA" id="ARBA00022679"/>
    </source>
</evidence>
<dbReference type="Pfam" id="PF16727">
    <property type="entry name" value="REV1_C"/>
    <property type="match status" value="1"/>
</dbReference>
<dbReference type="CDD" id="cd01701">
    <property type="entry name" value="PolY_Rev1"/>
    <property type="match status" value="1"/>
</dbReference>
<comment type="subcellular location">
    <subcellularLocation>
        <location evidence="2">Nucleus</location>
    </subcellularLocation>
</comment>
<keyword evidence="8" id="KW-0479">Metal-binding</keyword>
<dbReference type="Gene3D" id="3.40.1170.60">
    <property type="match status" value="1"/>
</dbReference>
<evidence type="ECO:0000256" key="1">
    <source>
        <dbReference type="ARBA" id="ARBA00001946"/>
    </source>
</evidence>
<dbReference type="PANTHER" id="PTHR45990:SF1">
    <property type="entry name" value="DNA REPAIR PROTEIN REV1"/>
    <property type="match status" value="1"/>
</dbReference>
<keyword evidence="7" id="KW-0548">Nucleotidyltransferase</keyword>
<dbReference type="GO" id="GO:0005634">
    <property type="term" value="C:nucleus"/>
    <property type="evidence" value="ECO:0007669"/>
    <property type="project" value="UniProtKB-SubCell"/>
</dbReference>
<dbReference type="InterPro" id="IPR043502">
    <property type="entry name" value="DNA/RNA_pol_sf"/>
</dbReference>
<dbReference type="InterPro" id="IPR031991">
    <property type="entry name" value="Rev1_C"/>
</dbReference>
<keyword evidence="10" id="KW-0460">Magnesium</keyword>
<evidence type="ECO:0000256" key="2">
    <source>
        <dbReference type="ARBA" id="ARBA00004123"/>
    </source>
</evidence>
<evidence type="ECO:0000256" key="8">
    <source>
        <dbReference type="ARBA" id="ARBA00022723"/>
    </source>
</evidence>
<proteinExistence type="inferred from homology"/>
<evidence type="ECO:0000256" key="13">
    <source>
        <dbReference type="ARBA" id="ARBA00023242"/>
    </source>
</evidence>
<dbReference type="FunFam" id="3.40.50.10190:FF:000011">
    <property type="entry name" value="DNA repair protein REV1"/>
    <property type="match status" value="1"/>
</dbReference>
<dbReference type="Gene3D" id="6.10.250.1490">
    <property type="match status" value="1"/>
</dbReference>
<dbReference type="InterPro" id="IPR017961">
    <property type="entry name" value="DNA_pol_Y-fam_little_finger"/>
</dbReference>
<keyword evidence="12" id="KW-0234">DNA repair</keyword>
<dbReference type="SUPFAM" id="SSF52113">
    <property type="entry name" value="BRCT domain"/>
    <property type="match status" value="1"/>
</dbReference>
<dbReference type="GO" id="GO:0042276">
    <property type="term" value="P:error-prone translesion synthesis"/>
    <property type="evidence" value="ECO:0007669"/>
    <property type="project" value="TreeGrafter"/>
</dbReference>
<feature type="compositionally biased region" description="Polar residues" evidence="16">
    <location>
        <begin position="257"/>
        <end position="275"/>
    </location>
</feature>
<evidence type="ECO:0000256" key="9">
    <source>
        <dbReference type="ARBA" id="ARBA00022763"/>
    </source>
</evidence>
<dbReference type="GO" id="GO:0003684">
    <property type="term" value="F:damaged DNA binding"/>
    <property type="evidence" value="ECO:0007669"/>
    <property type="project" value="InterPro"/>
</dbReference>
<evidence type="ECO:0000256" key="5">
    <source>
        <dbReference type="ARBA" id="ARBA00022634"/>
    </source>
</evidence>
<dbReference type="GO" id="GO:0006281">
    <property type="term" value="P:DNA repair"/>
    <property type="evidence" value="ECO:0007669"/>
    <property type="project" value="UniProtKB-KW"/>
</dbReference>
<dbReference type="Pfam" id="PF14377">
    <property type="entry name" value="UBM"/>
    <property type="match status" value="2"/>
</dbReference>
<dbReference type="SUPFAM" id="SSF100879">
    <property type="entry name" value="Lesion bypass DNA polymerase (Y-family), little finger domain"/>
    <property type="match status" value="1"/>
</dbReference>
<dbReference type="Pfam" id="PF11799">
    <property type="entry name" value="IMS_C"/>
    <property type="match status" value="1"/>
</dbReference>
<evidence type="ECO:0000256" key="12">
    <source>
        <dbReference type="ARBA" id="ARBA00023204"/>
    </source>
</evidence>
<dbReference type="Gene3D" id="3.40.50.10190">
    <property type="entry name" value="BRCT domain"/>
    <property type="match status" value="1"/>
</dbReference>
<feature type="compositionally biased region" description="Basic and acidic residues" evidence="16">
    <location>
        <begin position="61"/>
        <end position="70"/>
    </location>
</feature>
<comment type="cofactor">
    <cofactor evidence="1">
        <name>Mg(2+)</name>
        <dbReference type="ChEBI" id="CHEBI:18420"/>
    </cofactor>
</comment>
<dbReference type="PROSITE" id="PS50172">
    <property type="entry name" value="BRCT"/>
    <property type="match status" value="1"/>
</dbReference>
<dbReference type="FunFam" id="3.30.1490.100:FF:000001">
    <property type="entry name" value="DNA repair protein REV1"/>
    <property type="match status" value="1"/>
</dbReference>
<dbReference type="Pfam" id="PF16589">
    <property type="entry name" value="BRCT_2"/>
    <property type="match status" value="1"/>
</dbReference>
<feature type="domain" description="UmuC" evidence="18">
    <location>
        <begin position="477"/>
        <end position="679"/>
    </location>
</feature>
<evidence type="ECO:0000259" key="17">
    <source>
        <dbReference type="PROSITE" id="PS50172"/>
    </source>
</evidence>
<feature type="region of interest" description="Disordered" evidence="16">
    <location>
        <begin position="34"/>
        <end position="77"/>
    </location>
</feature>
<name>A0A1Y2ILZ2_TRAC3</name>
<dbReference type="InterPro" id="IPR038401">
    <property type="entry name" value="Rev1_C_sf"/>
</dbReference>
<evidence type="ECO:0000256" key="11">
    <source>
        <dbReference type="ARBA" id="ARBA00023125"/>
    </source>
</evidence>
<dbReference type="CDD" id="cd17719">
    <property type="entry name" value="BRCT_Rev1"/>
    <property type="match status" value="1"/>
</dbReference>